<evidence type="ECO:0000313" key="2">
    <source>
        <dbReference type="Proteomes" id="UP000197138"/>
    </source>
</evidence>
<dbReference type="PANTHER" id="PTHR34365">
    <property type="entry name" value="ENOLASE (DUF1399)"/>
    <property type="match status" value="1"/>
</dbReference>
<dbReference type="Pfam" id="PF07173">
    <property type="entry name" value="GRDP-like"/>
    <property type="match status" value="1"/>
</dbReference>
<accession>A0A218XWG6</accession>
<reference evidence="2" key="1">
    <citation type="journal article" date="2017" name="Plant J.">
        <title>The pomegranate (Punica granatum L.) genome and the genomics of punicalagin biosynthesis.</title>
        <authorList>
            <person name="Qin G."/>
            <person name="Xu C."/>
            <person name="Ming R."/>
            <person name="Tang H."/>
            <person name="Guyot R."/>
            <person name="Kramer E.M."/>
            <person name="Hu Y."/>
            <person name="Yi X."/>
            <person name="Qi Y."/>
            <person name="Xu X."/>
            <person name="Gao Z."/>
            <person name="Pan H."/>
            <person name="Jian J."/>
            <person name="Tian Y."/>
            <person name="Yue Z."/>
            <person name="Xu Y."/>
        </authorList>
    </citation>
    <scope>NUCLEOTIDE SEQUENCE [LARGE SCALE GENOMIC DNA]</scope>
    <source>
        <strain evidence="2">cv. Dabenzi</strain>
    </source>
</reference>
<comment type="caution">
    <text evidence="1">The sequence shown here is derived from an EMBL/GenBank/DDBJ whole genome shotgun (WGS) entry which is preliminary data.</text>
</comment>
<protein>
    <submittedName>
        <fullName evidence="1">Uncharacterized protein</fullName>
    </submittedName>
</protein>
<dbReference type="AlphaFoldDB" id="A0A218XWG6"/>
<dbReference type="InterPro" id="IPR009836">
    <property type="entry name" value="GRDP-like"/>
</dbReference>
<organism evidence="1 2">
    <name type="scientific">Punica granatum</name>
    <name type="common">Pomegranate</name>
    <dbReference type="NCBI Taxonomy" id="22663"/>
    <lineage>
        <taxon>Eukaryota</taxon>
        <taxon>Viridiplantae</taxon>
        <taxon>Streptophyta</taxon>
        <taxon>Embryophyta</taxon>
        <taxon>Tracheophyta</taxon>
        <taxon>Spermatophyta</taxon>
        <taxon>Magnoliopsida</taxon>
        <taxon>eudicotyledons</taxon>
        <taxon>Gunneridae</taxon>
        <taxon>Pentapetalae</taxon>
        <taxon>rosids</taxon>
        <taxon>malvids</taxon>
        <taxon>Myrtales</taxon>
        <taxon>Lythraceae</taxon>
        <taxon>Punica</taxon>
    </lineage>
</organism>
<sequence>MTLLPRGAEDAFFNEDLIGGDGNKIIQCILEDPRKAGLEMQNMRDPIKEAPDRIIILHGALPLEEAQQMEWSKAREVVFSVDLVEAAKQQLQFLAVVNSIGSLYNGPALDRAIYRYKYCWLPLLAKHVDSPITTEPLVVPLDCEWIWHCYRLNPMQYKMDCEEIFGKNLDNLNVLSTTKAACTKQAESIWNDMYPTEPYYVQLNCHSSMSNVGTNVGAQRSTNYDLAAAVKRQRSFFHKVSKYIIQDDCFFEEAVLKYKAFLHLIKRKKESPIKFFCVPTEDIDLIWHSHQLYPLSYSNDLKAILGKIVDHNDRDSSSGAKLRIGFAQTTKLWEETFGGSYLRARVMHTYIDQVAKCGKLCVEGFTVYRSEEYGVVMEKSQTECCDGCVDG</sequence>
<dbReference type="Proteomes" id="UP000197138">
    <property type="component" value="Unassembled WGS sequence"/>
</dbReference>
<dbReference type="PANTHER" id="PTHR34365:SF15">
    <property type="entry name" value="GLYCINE-RICH DOMAIN-CONTAINING PROTEIN 1"/>
    <property type="match status" value="1"/>
</dbReference>
<name>A0A218XWG6_PUNGR</name>
<proteinExistence type="predicted"/>
<evidence type="ECO:0000313" key="1">
    <source>
        <dbReference type="EMBL" id="OWM89407.1"/>
    </source>
</evidence>
<gene>
    <name evidence="1" type="ORF">CDL15_Pgr024155</name>
</gene>
<dbReference type="EMBL" id="MTKT01000666">
    <property type="protein sequence ID" value="OWM89407.1"/>
    <property type="molecule type" value="Genomic_DNA"/>
</dbReference>